<name>V8R0X4_9PSED</name>
<keyword evidence="1" id="KW-0238">DNA-binding</keyword>
<dbReference type="PATRIC" id="fig|1395516.4.peg.5395"/>
<dbReference type="Pfam" id="PF01381">
    <property type="entry name" value="HTH_3"/>
    <property type="match status" value="1"/>
</dbReference>
<evidence type="ECO:0000313" key="3">
    <source>
        <dbReference type="EMBL" id="ETF05210.1"/>
    </source>
</evidence>
<dbReference type="SUPFAM" id="SSF47413">
    <property type="entry name" value="lambda repressor-like DNA-binding domains"/>
    <property type="match status" value="1"/>
</dbReference>
<accession>V8R0X4</accession>
<dbReference type="PROSITE" id="PS50943">
    <property type="entry name" value="HTH_CROC1"/>
    <property type="match status" value="1"/>
</dbReference>
<gene>
    <name evidence="3" type="ORF">PMO01_26570</name>
</gene>
<feature type="domain" description="HTH cro/C1-type" evidence="2">
    <location>
        <begin position="40"/>
        <end position="85"/>
    </location>
</feature>
<protein>
    <submittedName>
        <fullName evidence="3">XRE family transcriptional regulator</fullName>
    </submittedName>
</protein>
<dbReference type="PANTHER" id="PTHR36924:SF1">
    <property type="entry name" value="ANTITOXIN HIGA-1"/>
    <property type="match status" value="1"/>
</dbReference>
<dbReference type="InterPro" id="IPR013430">
    <property type="entry name" value="Toxin_antidote_HigA"/>
</dbReference>
<dbReference type="eggNOG" id="COG3093">
    <property type="taxonomic scope" value="Bacteria"/>
</dbReference>
<dbReference type="HOGENOM" id="CLU_140230_5_0_6"/>
<dbReference type="InterPro" id="IPR010982">
    <property type="entry name" value="Lambda_DNA-bd_dom_sf"/>
</dbReference>
<dbReference type="InterPro" id="IPR001387">
    <property type="entry name" value="Cro/C1-type_HTH"/>
</dbReference>
<sequence length="116" mass="12891">MGPRMLKSSIITEVNMTKNGMRPVHPGEILKEEYLEPLSLTAAALARALSVSTPTVNDIVLQRRGISADMAIRLSICLDTTPEFWLNLQSTYDLRKAEIERGAAIRDQVERLAHCA</sequence>
<dbReference type="SMART" id="SM00530">
    <property type="entry name" value="HTH_XRE"/>
    <property type="match status" value="1"/>
</dbReference>
<dbReference type="Proteomes" id="UP000024771">
    <property type="component" value="Chromosome"/>
</dbReference>
<dbReference type="Gene3D" id="1.10.260.40">
    <property type="entry name" value="lambda repressor-like DNA-binding domains"/>
    <property type="match status" value="1"/>
</dbReference>
<dbReference type="GO" id="GO:0003677">
    <property type="term" value="F:DNA binding"/>
    <property type="evidence" value="ECO:0007669"/>
    <property type="project" value="UniProtKB-KW"/>
</dbReference>
<dbReference type="NCBIfam" id="TIGR02607">
    <property type="entry name" value="antidote_HigA"/>
    <property type="match status" value="1"/>
</dbReference>
<organism evidence="3">
    <name type="scientific">Pseudomonas moraviensis R28-S</name>
    <dbReference type="NCBI Taxonomy" id="1395516"/>
    <lineage>
        <taxon>Bacteria</taxon>
        <taxon>Pseudomonadati</taxon>
        <taxon>Pseudomonadota</taxon>
        <taxon>Gammaproteobacteria</taxon>
        <taxon>Pseudomonadales</taxon>
        <taxon>Pseudomonadaceae</taxon>
        <taxon>Pseudomonas</taxon>
    </lineage>
</organism>
<evidence type="ECO:0000259" key="2">
    <source>
        <dbReference type="PROSITE" id="PS50943"/>
    </source>
</evidence>
<comment type="caution">
    <text evidence="3">The sequence shown here is derived from an EMBL/GenBank/DDBJ whole genome shotgun (WGS) entry which is preliminary data.</text>
</comment>
<proteinExistence type="predicted"/>
<dbReference type="EMBL" id="AYMZ01000012">
    <property type="protein sequence ID" value="ETF05210.1"/>
    <property type="molecule type" value="Genomic_DNA"/>
</dbReference>
<dbReference type="AlphaFoldDB" id="V8R0X4"/>
<reference evidence="3" key="1">
    <citation type="journal article" date="2014" name="Genome Announc.">
        <title>Draft Genome Sequence of Pseudomonas moraviensis R28-S.</title>
        <authorList>
            <person name="Hunter S.S."/>
            <person name="Yano H."/>
            <person name="Loftie-Eaton W."/>
            <person name="Hughes J."/>
            <person name="De Gelder L."/>
            <person name="Stragier P."/>
            <person name="De Vos P."/>
            <person name="Settles M.L."/>
            <person name="Top E.M."/>
        </authorList>
    </citation>
    <scope>NUCLEOTIDE SEQUENCE [LARGE SCALE GENOMIC DNA]</scope>
    <source>
        <strain evidence="3">R28-S</strain>
    </source>
</reference>
<dbReference type="PANTHER" id="PTHR36924">
    <property type="entry name" value="ANTITOXIN HIGA-1"/>
    <property type="match status" value="1"/>
</dbReference>
<evidence type="ECO:0000256" key="1">
    <source>
        <dbReference type="ARBA" id="ARBA00023125"/>
    </source>
</evidence>